<name>A0AAV6VVL8_9ARAC</name>
<dbReference type="Proteomes" id="UP000827092">
    <property type="component" value="Unassembled WGS sequence"/>
</dbReference>
<gene>
    <name evidence="2" type="ORF">JTE90_006371</name>
</gene>
<keyword evidence="3" id="KW-1185">Reference proteome</keyword>
<evidence type="ECO:0000313" key="3">
    <source>
        <dbReference type="Proteomes" id="UP000827092"/>
    </source>
</evidence>
<sequence>MPQTPLGLNLRENFIRSTQILYAANPNSDKHSTLATKTARRISTKGHRARYTFFCPRPLVRPDEAGQPRGVQRGSKDLPGGRKAGREEDCPTRDVIDATRVSRHS</sequence>
<dbReference type="EMBL" id="JAFNEN010000013">
    <property type="protein sequence ID" value="KAG8200789.1"/>
    <property type="molecule type" value="Genomic_DNA"/>
</dbReference>
<accession>A0AAV6VVL8</accession>
<reference evidence="2 3" key="1">
    <citation type="journal article" date="2022" name="Nat. Ecol. Evol.">
        <title>A masculinizing supergene underlies an exaggerated male reproductive morph in a spider.</title>
        <authorList>
            <person name="Hendrickx F."/>
            <person name="De Corte Z."/>
            <person name="Sonet G."/>
            <person name="Van Belleghem S.M."/>
            <person name="Kostlbacher S."/>
            <person name="Vangestel C."/>
        </authorList>
    </citation>
    <scope>NUCLEOTIDE SEQUENCE [LARGE SCALE GENOMIC DNA]</scope>
    <source>
        <strain evidence="2">W744_W776</strain>
    </source>
</reference>
<feature type="compositionally biased region" description="Basic and acidic residues" evidence="1">
    <location>
        <begin position="74"/>
        <end position="97"/>
    </location>
</feature>
<organism evidence="2 3">
    <name type="scientific">Oedothorax gibbosus</name>
    <dbReference type="NCBI Taxonomy" id="931172"/>
    <lineage>
        <taxon>Eukaryota</taxon>
        <taxon>Metazoa</taxon>
        <taxon>Ecdysozoa</taxon>
        <taxon>Arthropoda</taxon>
        <taxon>Chelicerata</taxon>
        <taxon>Arachnida</taxon>
        <taxon>Araneae</taxon>
        <taxon>Araneomorphae</taxon>
        <taxon>Entelegynae</taxon>
        <taxon>Araneoidea</taxon>
        <taxon>Linyphiidae</taxon>
        <taxon>Erigoninae</taxon>
        <taxon>Oedothorax</taxon>
    </lineage>
</organism>
<comment type="caution">
    <text evidence="2">The sequence shown here is derived from an EMBL/GenBank/DDBJ whole genome shotgun (WGS) entry which is preliminary data.</text>
</comment>
<evidence type="ECO:0000256" key="1">
    <source>
        <dbReference type="SAM" id="MobiDB-lite"/>
    </source>
</evidence>
<protein>
    <submittedName>
        <fullName evidence="2">Uncharacterized protein</fullName>
    </submittedName>
</protein>
<dbReference type="AlphaFoldDB" id="A0AAV6VVL8"/>
<proteinExistence type="predicted"/>
<evidence type="ECO:0000313" key="2">
    <source>
        <dbReference type="EMBL" id="KAG8200789.1"/>
    </source>
</evidence>
<feature type="region of interest" description="Disordered" evidence="1">
    <location>
        <begin position="59"/>
        <end position="105"/>
    </location>
</feature>